<evidence type="ECO:0000313" key="2">
    <source>
        <dbReference type="EMBL" id="CAE0420365.1"/>
    </source>
</evidence>
<proteinExistence type="predicted"/>
<gene>
    <name evidence="2" type="ORF">ACOF00016_LOCUS17141</name>
</gene>
<feature type="region of interest" description="Disordered" evidence="1">
    <location>
        <begin position="19"/>
        <end position="118"/>
    </location>
</feature>
<name>A0A7S3P8P4_9STRA</name>
<protein>
    <submittedName>
        <fullName evidence="2">Uncharacterized protein</fullName>
    </submittedName>
</protein>
<dbReference type="AlphaFoldDB" id="A0A7S3P8P4"/>
<feature type="compositionally biased region" description="Polar residues" evidence="1">
    <location>
        <begin position="42"/>
        <end position="58"/>
    </location>
</feature>
<organism evidence="2">
    <name type="scientific">Amphora coffeiformis</name>
    <dbReference type="NCBI Taxonomy" id="265554"/>
    <lineage>
        <taxon>Eukaryota</taxon>
        <taxon>Sar</taxon>
        <taxon>Stramenopiles</taxon>
        <taxon>Ochrophyta</taxon>
        <taxon>Bacillariophyta</taxon>
        <taxon>Bacillariophyceae</taxon>
        <taxon>Bacillariophycidae</taxon>
        <taxon>Thalassiophysales</taxon>
        <taxon>Catenulaceae</taxon>
        <taxon>Amphora</taxon>
    </lineage>
</organism>
<accession>A0A7S3P8P4</accession>
<evidence type="ECO:0000256" key="1">
    <source>
        <dbReference type="SAM" id="MobiDB-lite"/>
    </source>
</evidence>
<reference evidence="2" key="1">
    <citation type="submission" date="2021-01" db="EMBL/GenBank/DDBJ databases">
        <authorList>
            <person name="Corre E."/>
            <person name="Pelletier E."/>
            <person name="Niang G."/>
            <person name="Scheremetjew M."/>
            <person name="Finn R."/>
            <person name="Kale V."/>
            <person name="Holt S."/>
            <person name="Cochrane G."/>
            <person name="Meng A."/>
            <person name="Brown T."/>
            <person name="Cohen L."/>
        </authorList>
    </citation>
    <scope>NUCLEOTIDE SEQUENCE</scope>
    <source>
        <strain evidence="2">CCMP127</strain>
    </source>
</reference>
<sequence>MMMPDSHYEQQMMMMNNQHGFPHSHIPYGNQNNMMMDDRSFQADTPLNSNEASPSGVSMFNRHARNDQRSGSHKNNQVDNVLGKLRDPRENVLGRKPVTRKANKVAPRDVPNGFDPSA</sequence>
<feature type="compositionally biased region" description="Basic and acidic residues" evidence="1">
    <location>
        <begin position="84"/>
        <end position="93"/>
    </location>
</feature>
<dbReference type="EMBL" id="HBIM01023157">
    <property type="protein sequence ID" value="CAE0420365.1"/>
    <property type="molecule type" value="Transcribed_RNA"/>
</dbReference>